<dbReference type="InterPro" id="IPR045335">
    <property type="entry name" value="FtsQ_C_sf"/>
</dbReference>
<dbReference type="GO" id="GO:0032153">
    <property type="term" value="C:cell division site"/>
    <property type="evidence" value="ECO:0007669"/>
    <property type="project" value="UniProtKB-UniRule"/>
</dbReference>
<name>A0A1Y6EHY2_9GAMM</name>
<feature type="transmembrane region" description="Helical" evidence="9">
    <location>
        <begin position="7"/>
        <end position="28"/>
    </location>
</feature>
<dbReference type="AlphaFoldDB" id="A0A1Y6EHY2"/>
<accession>A0A1Y6EHY2</accession>
<dbReference type="PANTHER" id="PTHR35851:SF1">
    <property type="entry name" value="CELL DIVISION PROTEIN FTSQ"/>
    <property type="match status" value="1"/>
</dbReference>
<comment type="subunit">
    <text evidence="9">Part of a complex composed of FtsB, FtsL and FtsQ.</text>
</comment>
<keyword evidence="4 9" id="KW-0132">Cell division</keyword>
<dbReference type="EMBL" id="FXWH01000001">
    <property type="protein sequence ID" value="SMQ60781.1"/>
    <property type="molecule type" value="Genomic_DNA"/>
</dbReference>
<dbReference type="InterPro" id="IPR005548">
    <property type="entry name" value="Cell_div_FtsQ/DivIB_C"/>
</dbReference>
<evidence type="ECO:0000313" key="12">
    <source>
        <dbReference type="Proteomes" id="UP000194450"/>
    </source>
</evidence>
<comment type="function">
    <text evidence="9">Essential cell division protein. May link together the upstream cell division proteins, which are predominantly cytoplasmic, with the downstream cell division proteins, which are predominantly periplasmic. May control correct divisome assembly.</text>
</comment>
<dbReference type="PANTHER" id="PTHR35851">
    <property type="entry name" value="CELL DIVISION PROTEIN FTSQ"/>
    <property type="match status" value="1"/>
</dbReference>
<dbReference type="HAMAP" id="MF_00911">
    <property type="entry name" value="FtsQ_subfam"/>
    <property type="match status" value="1"/>
</dbReference>
<evidence type="ECO:0000256" key="6">
    <source>
        <dbReference type="ARBA" id="ARBA00022989"/>
    </source>
</evidence>
<gene>
    <name evidence="9" type="primary">ftsQ</name>
    <name evidence="11" type="ORF">SAMN06297229_0467</name>
</gene>
<dbReference type="Proteomes" id="UP000194450">
    <property type="component" value="Unassembled WGS sequence"/>
</dbReference>
<evidence type="ECO:0000256" key="7">
    <source>
        <dbReference type="ARBA" id="ARBA00023136"/>
    </source>
</evidence>
<dbReference type="Pfam" id="PF03799">
    <property type="entry name" value="FtsQ_DivIB_C"/>
    <property type="match status" value="1"/>
</dbReference>
<evidence type="ECO:0000256" key="2">
    <source>
        <dbReference type="ARBA" id="ARBA00022475"/>
    </source>
</evidence>
<dbReference type="RefSeq" id="WP_086433643.1">
    <property type="nucleotide sequence ID" value="NZ_FXWH01000001.1"/>
</dbReference>
<dbReference type="InterPro" id="IPR026579">
    <property type="entry name" value="FtsQ"/>
</dbReference>
<dbReference type="InterPro" id="IPR034746">
    <property type="entry name" value="POTRA"/>
</dbReference>
<dbReference type="OrthoDB" id="9790370at2"/>
<proteinExistence type="inferred from homology"/>
<sequence length="244" mass="27911">MQSRWQLWGGVTFLALVLIITSGGSWWLQQQLMDANQMPLRRLLVQGELQQVAATEVQQALRSQPLGSFFSADVDELRQRVEALAWVDRASVRKEWPDLLRVYVVEQQPIAYWNDNLLMNERGELFSADVEGLAAGIPYLYGPPDAATETLSTYQRLSALLELNGFVVRALRLSERFAAELVLEGGTEIRLGREARLQRIQRFIDLYPAIEKQQQGAIDYVDLRYDTGVAVRWREPEQTQQDES</sequence>
<evidence type="ECO:0000256" key="4">
    <source>
        <dbReference type="ARBA" id="ARBA00022618"/>
    </source>
</evidence>
<dbReference type="GO" id="GO:0005886">
    <property type="term" value="C:plasma membrane"/>
    <property type="evidence" value="ECO:0007669"/>
    <property type="project" value="UniProtKB-SubCell"/>
</dbReference>
<evidence type="ECO:0000256" key="1">
    <source>
        <dbReference type="ARBA" id="ARBA00004370"/>
    </source>
</evidence>
<evidence type="ECO:0000256" key="9">
    <source>
        <dbReference type="HAMAP-Rule" id="MF_00911"/>
    </source>
</evidence>
<dbReference type="GO" id="GO:0043093">
    <property type="term" value="P:FtsZ-dependent cytokinesis"/>
    <property type="evidence" value="ECO:0007669"/>
    <property type="project" value="UniProtKB-UniRule"/>
</dbReference>
<keyword evidence="7 9" id="KW-0472">Membrane</keyword>
<dbReference type="Gene3D" id="3.10.20.310">
    <property type="entry name" value="membrane protein fhac"/>
    <property type="match status" value="1"/>
</dbReference>
<keyword evidence="8 9" id="KW-0131">Cell cycle</keyword>
<comment type="subcellular location">
    <subcellularLocation>
        <location evidence="9">Cell inner membrane</location>
        <topology evidence="9">Single-pass type II membrane protein</topology>
    </subcellularLocation>
    <subcellularLocation>
        <location evidence="1">Membrane</location>
    </subcellularLocation>
    <text evidence="9">Localizes to the division septum.</text>
</comment>
<evidence type="ECO:0000256" key="5">
    <source>
        <dbReference type="ARBA" id="ARBA00022692"/>
    </source>
</evidence>
<dbReference type="InterPro" id="IPR013685">
    <property type="entry name" value="POTRA_FtsQ_type"/>
</dbReference>
<keyword evidence="6 9" id="KW-1133">Transmembrane helix</keyword>
<keyword evidence="5 9" id="KW-0812">Transmembrane</keyword>
<reference evidence="12" key="1">
    <citation type="submission" date="2017-04" db="EMBL/GenBank/DDBJ databases">
        <authorList>
            <person name="Varghese N."/>
            <person name="Submissions S."/>
        </authorList>
    </citation>
    <scope>NUCLEOTIDE SEQUENCE [LARGE SCALE GENOMIC DNA]</scope>
</reference>
<comment type="similarity">
    <text evidence="9">Belongs to the FtsQ/DivIB family. FtsQ subfamily.</text>
</comment>
<keyword evidence="2 9" id="KW-1003">Cell membrane</keyword>
<dbReference type="Pfam" id="PF08478">
    <property type="entry name" value="POTRA_1"/>
    <property type="match status" value="1"/>
</dbReference>
<feature type="domain" description="POTRA" evidence="10">
    <location>
        <begin position="38"/>
        <end position="107"/>
    </location>
</feature>
<organism evidence="11 12">
    <name type="scientific">Pseudidiomarina planktonica</name>
    <dbReference type="NCBI Taxonomy" id="1323738"/>
    <lineage>
        <taxon>Bacteria</taxon>
        <taxon>Pseudomonadati</taxon>
        <taxon>Pseudomonadota</taxon>
        <taxon>Gammaproteobacteria</taxon>
        <taxon>Alteromonadales</taxon>
        <taxon>Idiomarinaceae</taxon>
        <taxon>Pseudidiomarina</taxon>
    </lineage>
</organism>
<evidence type="ECO:0000259" key="10">
    <source>
        <dbReference type="PROSITE" id="PS51779"/>
    </source>
</evidence>
<dbReference type="PROSITE" id="PS51779">
    <property type="entry name" value="POTRA"/>
    <property type="match status" value="1"/>
</dbReference>
<evidence type="ECO:0000256" key="8">
    <source>
        <dbReference type="ARBA" id="ARBA00023306"/>
    </source>
</evidence>
<protein>
    <recommendedName>
        <fullName evidence="9">Cell division protein FtsQ</fullName>
    </recommendedName>
</protein>
<keyword evidence="12" id="KW-1185">Reference proteome</keyword>
<evidence type="ECO:0000313" key="11">
    <source>
        <dbReference type="EMBL" id="SMQ60781.1"/>
    </source>
</evidence>
<dbReference type="GO" id="GO:0090529">
    <property type="term" value="P:cell septum assembly"/>
    <property type="evidence" value="ECO:0007669"/>
    <property type="project" value="InterPro"/>
</dbReference>
<evidence type="ECO:0000256" key="3">
    <source>
        <dbReference type="ARBA" id="ARBA00022519"/>
    </source>
</evidence>
<dbReference type="Gene3D" id="3.40.50.11690">
    <property type="entry name" value="Cell division protein FtsQ/DivIB"/>
    <property type="match status" value="1"/>
</dbReference>
<keyword evidence="3 9" id="KW-0997">Cell inner membrane</keyword>